<evidence type="ECO:0000259" key="2">
    <source>
        <dbReference type="PROSITE" id="PS50887"/>
    </source>
</evidence>
<feature type="region of interest" description="Disordered" evidence="1">
    <location>
        <begin position="486"/>
        <end position="507"/>
    </location>
</feature>
<dbReference type="NCBIfam" id="TIGR00254">
    <property type="entry name" value="GGDEF"/>
    <property type="match status" value="1"/>
</dbReference>
<reference evidence="3 4" key="1">
    <citation type="submission" date="2017-08" db="EMBL/GenBank/DDBJ databases">
        <title>Pusillimonas indicus sp. nov., a member of the family Alcaligenaceae isolated from surface seawater.</title>
        <authorList>
            <person name="Li J."/>
        </authorList>
    </citation>
    <scope>NUCLEOTIDE SEQUENCE [LARGE SCALE GENOMIC DNA]</scope>
    <source>
        <strain evidence="3 4">L52-1-41</strain>
    </source>
</reference>
<dbReference type="CDD" id="cd01949">
    <property type="entry name" value="GGDEF"/>
    <property type="match status" value="1"/>
</dbReference>
<dbReference type="SUPFAM" id="SSF55073">
    <property type="entry name" value="Nucleotide cyclase"/>
    <property type="match status" value="1"/>
</dbReference>
<dbReference type="SUPFAM" id="SSF55785">
    <property type="entry name" value="PYP-like sensor domain (PAS domain)"/>
    <property type="match status" value="2"/>
</dbReference>
<feature type="domain" description="GGDEF" evidence="2">
    <location>
        <begin position="362"/>
        <end position="488"/>
    </location>
</feature>
<dbReference type="EMBL" id="NQYH01000009">
    <property type="protein sequence ID" value="RIY40390.1"/>
    <property type="molecule type" value="Genomic_DNA"/>
</dbReference>
<dbReference type="InterPro" id="IPR000160">
    <property type="entry name" value="GGDEF_dom"/>
</dbReference>
<keyword evidence="3" id="KW-0808">Transferase</keyword>
<dbReference type="AlphaFoldDB" id="A0A3A1YU40"/>
<dbReference type="InterPro" id="IPR052155">
    <property type="entry name" value="Biofilm_reg_signaling"/>
</dbReference>
<protein>
    <submittedName>
        <fullName evidence="3">Histidine kinase</fullName>
    </submittedName>
</protein>
<dbReference type="Gene3D" id="3.30.450.20">
    <property type="entry name" value="PAS domain"/>
    <property type="match status" value="2"/>
</dbReference>
<organism evidence="3 4">
    <name type="scientific">Neopusillimonas maritima</name>
    <dbReference type="NCBI Taxonomy" id="2026239"/>
    <lineage>
        <taxon>Bacteria</taxon>
        <taxon>Pseudomonadati</taxon>
        <taxon>Pseudomonadota</taxon>
        <taxon>Betaproteobacteria</taxon>
        <taxon>Burkholderiales</taxon>
        <taxon>Alcaligenaceae</taxon>
        <taxon>Neopusillimonas</taxon>
    </lineage>
</organism>
<dbReference type="PANTHER" id="PTHR44757:SF2">
    <property type="entry name" value="BIOFILM ARCHITECTURE MAINTENANCE PROTEIN MBAA"/>
    <property type="match status" value="1"/>
</dbReference>
<dbReference type="PANTHER" id="PTHR44757">
    <property type="entry name" value="DIGUANYLATE CYCLASE DGCP"/>
    <property type="match status" value="1"/>
</dbReference>
<dbReference type="InterPro" id="IPR043128">
    <property type="entry name" value="Rev_trsase/Diguanyl_cyclase"/>
</dbReference>
<dbReference type="SMART" id="SM00267">
    <property type="entry name" value="GGDEF"/>
    <property type="match status" value="1"/>
</dbReference>
<dbReference type="GO" id="GO:0016301">
    <property type="term" value="F:kinase activity"/>
    <property type="evidence" value="ECO:0007669"/>
    <property type="project" value="UniProtKB-KW"/>
</dbReference>
<comment type="caution">
    <text evidence="3">The sequence shown here is derived from an EMBL/GenBank/DDBJ whole genome shotgun (WGS) entry which is preliminary data.</text>
</comment>
<dbReference type="RefSeq" id="WP_119516485.1">
    <property type="nucleotide sequence ID" value="NZ_NQYH01000009.1"/>
</dbReference>
<dbReference type="Proteomes" id="UP000266206">
    <property type="component" value="Unassembled WGS sequence"/>
</dbReference>
<dbReference type="InterPro" id="IPR029787">
    <property type="entry name" value="Nucleotide_cyclase"/>
</dbReference>
<evidence type="ECO:0000313" key="4">
    <source>
        <dbReference type="Proteomes" id="UP000266206"/>
    </source>
</evidence>
<dbReference type="PROSITE" id="PS50887">
    <property type="entry name" value="GGDEF"/>
    <property type="match status" value="1"/>
</dbReference>
<evidence type="ECO:0000256" key="1">
    <source>
        <dbReference type="SAM" id="MobiDB-lite"/>
    </source>
</evidence>
<name>A0A3A1YU40_9BURK</name>
<dbReference type="OrthoDB" id="9812260at2"/>
<feature type="compositionally biased region" description="Polar residues" evidence="1">
    <location>
        <begin position="495"/>
        <end position="507"/>
    </location>
</feature>
<gene>
    <name evidence="3" type="ORF">CJP73_11030</name>
</gene>
<accession>A0A3A1YU40</accession>
<evidence type="ECO:0000313" key="3">
    <source>
        <dbReference type="EMBL" id="RIY40390.1"/>
    </source>
</evidence>
<sequence length="507" mass="58868">MQLGNLSDSQPETWGTSLPEFFEIMPNSLWLEDYSQLYELFENWRSQGITDLRDYLAEDVTRVAQCSACIRVLHVNRKTLDMFNAASFDELSSRLSEVLRDDMLEAHIEELEQLWGGNDRFESKSVNYTLNGERLDVLIRAVILPDHKKRWDRVLVSLDNITELENAHRRVLASEQYARGIFEYAPVSLWVEDFHRIKILLEEVRERGITDFRTFTDVHPDFVEQCMSEIKVLDVNQYTIDMFKAKNKQDLLTRLPEVFRDDMRDHFREQLIDLWDGKLFMQREVLNYELDGNPLNIHLQFSVFNGHEKHWDLVLLALTDITARKKAEAYLEYLGKHDVLTKLKNRSFYVDEISRLDRKGPFPVTVIIIDINNLKTINDTLGHAAGDDLLRRAGEILGQLNSKGVTAMRIGGDEFAVFMPGATDEARTNLLANLKKLTDLNNQFYNGPFLQLAAGWSICEEGERLEDALREADHLMYEEKRKFYAMQSSDDDASRQSTLINSPERQS</sequence>
<dbReference type="Pfam" id="PF00990">
    <property type="entry name" value="GGDEF"/>
    <property type="match status" value="1"/>
</dbReference>
<keyword evidence="3" id="KW-0418">Kinase</keyword>
<proteinExistence type="predicted"/>
<dbReference type="InterPro" id="IPR035965">
    <property type="entry name" value="PAS-like_dom_sf"/>
</dbReference>
<dbReference type="Gene3D" id="3.30.70.270">
    <property type="match status" value="1"/>
</dbReference>